<dbReference type="AlphaFoldDB" id="A0A1J4JHK8"/>
<organism evidence="2 3">
    <name type="scientific">Tritrichomonas foetus</name>
    <dbReference type="NCBI Taxonomy" id="1144522"/>
    <lineage>
        <taxon>Eukaryota</taxon>
        <taxon>Metamonada</taxon>
        <taxon>Parabasalia</taxon>
        <taxon>Tritrichomonadida</taxon>
        <taxon>Tritrichomonadidae</taxon>
        <taxon>Tritrichomonas</taxon>
    </lineage>
</organism>
<dbReference type="VEuPathDB" id="TrichDB:TRFO_34952"/>
<comment type="caution">
    <text evidence="2">The sequence shown here is derived from an EMBL/GenBank/DDBJ whole genome shotgun (WGS) entry which is preliminary data.</text>
</comment>
<dbReference type="Proteomes" id="UP000179807">
    <property type="component" value="Unassembled WGS sequence"/>
</dbReference>
<gene>
    <name evidence="2" type="ORF">TRFO_34952</name>
</gene>
<feature type="compositionally biased region" description="Basic and acidic residues" evidence="1">
    <location>
        <begin position="75"/>
        <end position="89"/>
    </location>
</feature>
<dbReference type="RefSeq" id="XP_068351759.1">
    <property type="nucleotide sequence ID" value="XM_068509963.1"/>
</dbReference>
<sequence length="89" mass="10519">MSGKHGDDEITILEKEEILKEDETHSLVEAMKEEEIPIDQQDTIPVSEEKLNDNNLVIQHSMNYEHHHHHHHHHHDTDLNNEEGDKQQH</sequence>
<reference evidence="2" key="1">
    <citation type="submission" date="2016-10" db="EMBL/GenBank/DDBJ databases">
        <authorList>
            <person name="Benchimol M."/>
            <person name="Almeida L.G."/>
            <person name="Vasconcelos A.T."/>
            <person name="Perreira-Neves A."/>
            <person name="Rosa I.A."/>
            <person name="Tasca T."/>
            <person name="Bogo M.R."/>
            <person name="de Souza W."/>
        </authorList>
    </citation>
    <scope>NUCLEOTIDE SEQUENCE [LARGE SCALE GENOMIC DNA]</scope>
    <source>
        <strain evidence="2">K</strain>
    </source>
</reference>
<proteinExistence type="predicted"/>
<protein>
    <submittedName>
        <fullName evidence="2">Uncharacterized protein</fullName>
    </submittedName>
</protein>
<keyword evidence="3" id="KW-1185">Reference proteome</keyword>
<dbReference type="EMBL" id="MLAK01001045">
    <property type="protein sequence ID" value="OHS98622.1"/>
    <property type="molecule type" value="Genomic_DNA"/>
</dbReference>
<dbReference type="GeneID" id="94844667"/>
<name>A0A1J4JHK8_9EUKA</name>
<evidence type="ECO:0000256" key="1">
    <source>
        <dbReference type="SAM" id="MobiDB-lite"/>
    </source>
</evidence>
<feature type="region of interest" description="Disordered" evidence="1">
    <location>
        <begin position="62"/>
        <end position="89"/>
    </location>
</feature>
<accession>A0A1J4JHK8</accession>
<evidence type="ECO:0000313" key="3">
    <source>
        <dbReference type="Proteomes" id="UP000179807"/>
    </source>
</evidence>
<evidence type="ECO:0000313" key="2">
    <source>
        <dbReference type="EMBL" id="OHS98622.1"/>
    </source>
</evidence>